<evidence type="ECO:0000313" key="2">
    <source>
        <dbReference type="Proteomes" id="UP000004754"/>
    </source>
</evidence>
<reference evidence="1 2" key="1">
    <citation type="submission" date="2010-12" db="EMBL/GenBank/DDBJ databases">
        <authorList>
            <person name="Muzny D."/>
            <person name="Qin X."/>
            <person name="Deng J."/>
            <person name="Jiang H."/>
            <person name="Liu Y."/>
            <person name="Qu J."/>
            <person name="Song X.-Z."/>
            <person name="Zhang L."/>
            <person name="Thornton R."/>
            <person name="Coyle M."/>
            <person name="Francisco L."/>
            <person name="Jackson L."/>
            <person name="Javaid M."/>
            <person name="Korchina V."/>
            <person name="Kovar C."/>
            <person name="Mata R."/>
            <person name="Mathew T."/>
            <person name="Ngo R."/>
            <person name="Nguyen L."/>
            <person name="Nguyen N."/>
            <person name="Okwuonu G."/>
            <person name="Ongeri F."/>
            <person name="Pham C."/>
            <person name="Simmons D."/>
            <person name="Wilczek-Boney K."/>
            <person name="Hale W."/>
            <person name="Jakkamsetti A."/>
            <person name="Pham P."/>
            <person name="Ruth R."/>
            <person name="San Lucas F."/>
            <person name="Warren J."/>
            <person name="Zhang J."/>
            <person name="Zhao Z."/>
            <person name="Zhou C."/>
            <person name="Zhu D."/>
            <person name="Lee S."/>
            <person name="Bess C."/>
            <person name="Blankenburg K."/>
            <person name="Forbes L."/>
            <person name="Fu Q."/>
            <person name="Gubbala S."/>
            <person name="Hirani K."/>
            <person name="Jayaseelan J.C."/>
            <person name="Lara F."/>
            <person name="Munidasa M."/>
            <person name="Palculict T."/>
            <person name="Patil S."/>
            <person name="Pu L.-L."/>
            <person name="Saada N."/>
            <person name="Tang L."/>
            <person name="Weissenberger G."/>
            <person name="Zhu Y."/>
            <person name="Hemphill L."/>
            <person name="Shang Y."/>
            <person name="Youmans B."/>
            <person name="Ayvaz T."/>
            <person name="Ross M."/>
            <person name="Santibanez J."/>
            <person name="Aqrawi P."/>
            <person name="Gross S."/>
            <person name="Joshi V."/>
            <person name="Fowler G."/>
            <person name="Nazareth L."/>
            <person name="Reid J."/>
            <person name="Worley K."/>
            <person name="Petrosino J."/>
            <person name="Highlander S."/>
            <person name="Gibbs R."/>
        </authorList>
    </citation>
    <scope>NUCLEOTIDE SEQUENCE [LARGE SCALE GENOMIC DNA]</scope>
    <source>
        <strain evidence="1 2">ATCC 23263</strain>
    </source>
</reference>
<keyword evidence="2" id="KW-1185">Reference proteome</keyword>
<protein>
    <submittedName>
        <fullName evidence="1">Uncharacterized protein</fullName>
    </submittedName>
</protein>
<organism evidence="1 2">
    <name type="scientific">Pseudoramibacter alactolyticus ATCC 23263</name>
    <dbReference type="NCBI Taxonomy" id="887929"/>
    <lineage>
        <taxon>Bacteria</taxon>
        <taxon>Bacillati</taxon>
        <taxon>Bacillota</taxon>
        <taxon>Clostridia</taxon>
        <taxon>Eubacteriales</taxon>
        <taxon>Eubacteriaceae</taxon>
        <taxon>Pseudoramibacter</taxon>
    </lineage>
</organism>
<comment type="caution">
    <text evidence="1">The sequence shown here is derived from an EMBL/GenBank/DDBJ whole genome shotgun (WGS) entry which is preliminary data.</text>
</comment>
<dbReference type="HOGENOM" id="CLU_3204079_0_0_9"/>
<accession>E6MGD8</accession>
<dbReference type="EMBL" id="AEQN01000016">
    <property type="protein sequence ID" value="EFV01678.1"/>
    <property type="molecule type" value="Genomic_DNA"/>
</dbReference>
<sequence>MSLFFAQNRWQESFCDIAEINHKGRERRKELNLMAIHVADLETSL</sequence>
<dbReference type="STRING" id="887929.HMP0721_1071"/>
<name>E6MGD8_9FIRM</name>
<dbReference type="AlphaFoldDB" id="E6MGD8"/>
<evidence type="ECO:0000313" key="1">
    <source>
        <dbReference type="EMBL" id="EFV01678.1"/>
    </source>
</evidence>
<gene>
    <name evidence="1" type="ORF">HMP0721_1071</name>
</gene>
<proteinExistence type="predicted"/>
<dbReference type="Proteomes" id="UP000004754">
    <property type="component" value="Unassembled WGS sequence"/>
</dbReference>